<accession>A0A235CH71</accession>
<dbReference type="InterPro" id="IPR036390">
    <property type="entry name" value="WH_DNA-bd_sf"/>
</dbReference>
<dbReference type="Gene3D" id="3.40.190.10">
    <property type="entry name" value="Periplasmic binding protein-like II"/>
    <property type="match status" value="2"/>
</dbReference>
<dbReference type="InterPro" id="IPR036388">
    <property type="entry name" value="WH-like_DNA-bd_sf"/>
</dbReference>
<sequence length="295" mass="32807">MDFKQLKYFIAIAEEGSMSSAARNIPIAQPALTRQIRLLEESVGAALFTRSQKGIVLTQAGESFYRDTKRLLNEFELAKRNASAIASGRLGTLSLSVTVMHLWVPQITELISQFRHAYPDISIKIFSLLSGPQVDAIRQGRLDIGMLFFPPEDDDELSSRCLYKDRLVLVTSKGSRLAKQLPKKLADLNGEDFIWFDRAASPAYHDKLIHSFQKVGFTPHVIQEGADNATMMSLVATGMGCTILPEMTMAGAPPGVISHRIPDLTLELPLMLVWRKDSRNPALHPLIDMAVRHPL</sequence>
<name>A0A235CH71_9GAMM</name>
<dbReference type="CDD" id="cd08414">
    <property type="entry name" value="PBP2_LTTR_aromatics_like"/>
    <property type="match status" value="1"/>
</dbReference>
<dbReference type="Pfam" id="PF00126">
    <property type="entry name" value="HTH_1"/>
    <property type="match status" value="1"/>
</dbReference>
<gene>
    <name evidence="6" type="ORF">B6S09_10855</name>
    <name evidence="7" type="ORF">LY04_02072</name>
</gene>
<dbReference type="InterPro" id="IPR005119">
    <property type="entry name" value="LysR_subst-bd"/>
</dbReference>
<dbReference type="Proteomes" id="UP000295058">
    <property type="component" value="Unassembled WGS sequence"/>
</dbReference>
<dbReference type="FunFam" id="1.10.10.10:FF:000001">
    <property type="entry name" value="LysR family transcriptional regulator"/>
    <property type="match status" value="1"/>
</dbReference>
<dbReference type="RefSeq" id="WP_094278507.1">
    <property type="nucleotide sequence ID" value="NZ_JBLWZI010000013.1"/>
</dbReference>
<evidence type="ECO:0000313" key="7">
    <source>
        <dbReference type="EMBL" id="TDW58720.1"/>
    </source>
</evidence>
<proteinExistence type="inferred from homology"/>
<keyword evidence="9" id="KW-1185">Reference proteome</keyword>
<keyword evidence="4" id="KW-0804">Transcription</keyword>
<dbReference type="PROSITE" id="PS50931">
    <property type="entry name" value="HTH_LYSR"/>
    <property type="match status" value="1"/>
</dbReference>
<dbReference type="EMBL" id="NQJF01000008">
    <property type="protein sequence ID" value="OYD23948.1"/>
    <property type="molecule type" value="Genomic_DNA"/>
</dbReference>
<evidence type="ECO:0000259" key="5">
    <source>
        <dbReference type="PROSITE" id="PS50931"/>
    </source>
</evidence>
<organism evidence="6 8">
    <name type="scientific">Oceanimonas baumannii</name>
    <dbReference type="NCBI Taxonomy" id="129578"/>
    <lineage>
        <taxon>Bacteria</taxon>
        <taxon>Pseudomonadati</taxon>
        <taxon>Pseudomonadota</taxon>
        <taxon>Gammaproteobacteria</taxon>
        <taxon>Aeromonadales</taxon>
        <taxon>Aeromonadaceae</taxon>
        <taxon>Oceanimonas</taxon>
    </lineage>
</organism>
<evidence type="ECO:0000256" key="4">
    <source>
        <dbReference type="ARBA" id="ARBA00023163"/>
    </source>
</evidence>
<evidence type="ECO:0000256" key="1">
    <source>
        <dbReference type="ARBA" id="ARBA00009437"/>
    </source>
</evidence>
<evidence type="ECO:0000256" key="3">
    <source>
        <dbReference type="ARBA" id="ARBA00023125"/>
    </source>
</evidence>
<comment type="similarity">
    <text evidence="1">Belongs to the LysR transcriptional regulatory family.</text>
</comment>
<feature type="domain" description="HTH lysR-type" evidence="5">
    <location>
        <begin position="1"/>
        <end position="58"/>
    </location>
</feature>
<dbReference type="EMBL" id="SODO01000007">
    <property type="protein sequence ID" value="TDW58720.1"/>
    <property type="molecule type" value="Genomic_DNA"/>
</dbReference>
<dbReference type="GO" id="GO:0032993">
    <property type="term" value="C:protein-DNA complex"/>
    <property type="evidence" value="ECO:0007669"/>
    <property type="project" value="TreeGrafter"/>
</dbReference>
<dbReference type="SUPFAM" id="SSF46785">
    <property type="entry name" value="Winged helix' DNA-binding domain"/>
    <property type="match status" value="1"/>
</dbReference>
<dbReference type="Gene3D" id="1.10.10.10">
    <property type="entry name" value="Winged helix-like DNA-binding domain superfamily/Winged helix DNA-binding domain"/>
    <property type="match status" value="1"/>
</dbReference>
<dbReference type="Proteomes" id="UP000243640">
    <property type="component" value="Unassembled WGS sequence"/>
</dbReference>
<evidence type="ECO:0000313" key="8">
    <source>
        <dbReference type="Proteomes" id="UP000243640"/>
    </source>
</evidence>
<dbReference type="GO" id="GO:0003700">
    <property type="term" value="F:DNA-binding transcription factor activity"/>
    <property type="evidence" value="ECO:0007669"/>
    <property type="project" value="InterPro"/>
</dbReference>
<dbReference type="Pfam" id="PF03466">
    <property type="entry name" value="LysR_substrate"/>
    <property type="match status" value="1"/>
</dbReference>
<dbReference type="PANTHER" id="PTHR30346">
    <property type="entry name" value="TRANSCRIPTIONAL DUAL REGULATOR HCAR-RELATED"/>
    <property type="match status" value="1"/>
</dbReference>
<reference evidence="6 8" key="1">
    <citation type="submission" date="2017-08" db="EMBL/GenBank/DDBJ databases">
        <title>Draft Genome Sequence of the Marine Bacterium Oceanimonas baumannii ATCC 700832.</title>
        <authorList>
            <person name="Mcclelland W.D."/>
            <person name="Brennan M.A."/>
            <person name="Trachtenberg A.M."/>
            <person name="Maclea K.S."/>
        </authorList>
    </citation>
    <scope>NUCLEOTIDE SEQUENCE [LARGE SCALE GENOMIC DNA]</scope>
    <source>
        <strain evidence="6 8">ATCC 700832</strain>
    </source>
</reference>
<dbReference type="PRINTS" id="PR00039">
    <property type="entry name" value="HTHLYSR"/>
</dbReference>
<comment type="caution">
    <text evidence="6">The sequence shown here is derived from an EMBL/GenBank/DDBJ whole genome shotgun (WGS) entry which is preliminary data.</text>
</comment>
<reference evidence="7 9" key="2">
    <citation type="submission" date="2019-03" db="EMBL/GenBank/DDBJ databases">
        <title>Genomic Encyclopedia of Archaeal and Bacterial Type Strains, Phase II (KMG-II): from individual species to whole genera.</title>
        <authorList>
            <person name="Goeker M."/>
        </authorList>
    </citation>
    <scope>NUCLEOTIDE SEQUENCE [LARGE SCALE GENOMIC DNA]</scope>
    <source>
        <strain evidence="7 9">DSM 15594</strain>
    </source>
</reference>
<evidence type="ECO:0000313" key="6">
    <source>
        <dbReference type="EMBL" id="OYD23948.1"/>
    </source>
</evidence>
<keyword evidence="2" id="KW-0805">Transcription regulation</keyword>
<evidence type="ECO:0000313" key="9">
    <source>
        <dbReference type="Proteomes" id="UP000295058"/>
    </source>
</evidence>
<evidence type="ECO:0000256" key="2">
    <source>
        <dbReference type="ARBA" id="ARBA00023015"/>
    </source>
</evidence>
<dbReference type="GO" id="GO:0003677">
    <property type="term" value="F:DNA binding"/>
    <property type="evidence" value="ECO:0007669"/>
    <property type="project" value="UniProtKB-KW"/>
</dbReference>
<dbReference type="SUPFAM" id="SSF53850">
    <property type="entry name" value="Periplasmic binding protein-like II"/>
    <property type="match status" value="1"/>
</dbReference>
<dbReference type="AlphaFoldDB" id="A0A235CH71"/>
<keyword evidence="3 7" id="KW-0238">DNA-binding</keyword>
<protein>
    <submittedName>
        <fullName evidence="7">DNA-binding transcriptional LysR family regulator</fullName>
    </submittedName>
</protein>
<dbReference type="PANTHER" id="PTHR30346:SF0">
    <property type="entry name" value="HCA OPERON TRANSCRIPTIONAL ACTIVATOR HCAR"/>
    <property type="match status" value="1"/>
</dbReference>
<dbReference type="OrthoDB" id="646694at2"/>
<dbReference type="InterPro" id="IPR000847">
    <property type="entry name" value="LysR_HTH_N"/>
</dbReference>